<sequence length="86" mass="9708">MTIAFINCHENSGSETEEVMYERYDSWVGRDHAAHGVNKSYIESVDTDEDEVRAVLGLLLLVGVFHNNRLNLSDLYNTDGTDVEIC</sequence>
<dbReference type="AlphaFoldDB" id="A0A0V1END7"/>
<accession>A0A0V1END7</accession>
<evidence type="ECO:0000313" key="2">
    <source>
        <dbReference type="Proteomes" id="UP000054632"/>
    </source>
</evidence>
<evidence type="ECO:0000313" key="1">
    <source>
        <dbReference type="EMBL" id="KRY75192.1"/>
    </source>
</evidence>
<dbReference type="Proteomes" id="UP000054632">
    <property type="component" value="Unassembled WGS sequence"/>
</dbReference>
<protein>
    <submittedName>
        <fullName evidence="1">Uncharacterized protein</fullName>
    </submittedName>
</protein>
<comment type="caution">
    <text evidence="1">The sequence shown here is derived from an EMBL/GenBank/DDBJ whole genome shotgun (WGS) entry which is preliminary data.</text>
</comment>
<reference evidence="1 2" key="1">
    <citation type="submission" date="2015-01" db="EMBL/GenBank/DDBJ databases">
        <title>Evolution of Trichinella species and genotypes.</title>
        <authorList>
            <person name="Korhonen P.K."/>
            <person name="Edoardo P."/>
            <person name="Giuseppe L.R."/>
            <person name="Gasser R.B."/>
        </authorList>
    </citation>
    <scope>NUCLEOTIDE SEQUENCE [LARGE SCALE GENOMIC DNA]</scope>
    <source>
        <strain evidence="1">ISS13</strain>
    </source>
</reference>
<proteinExistence type="predicted"/>
<gene>
    <name evidence="1" type="ORF">T4A_11830</name>
</gene>
<organism evidence="1 2">
    <name type="scientific">Trichinella pseudospiralis</name>
    <name type="common">Parasitic roundworm</name>
    <dbReference type="NCBI Taxonomy" id="6337"/>
    <lineage>
        <taxon>Eukaryota</taxon>
        <taxon>Metazoa</taxon>
        <taxon>Ecdysozoa</taxon>
        <taxon>Nematoda</taxon>
        <taxon>Enoplea</taxon>
        <taxon>Dorylaimia</taxon>
        <taxon>Trichinellida</taxon>
        <taxon>Trichinellidae</taxon>
        <taxon>Trichinella</taxon>
    </lineage>
</organism>
<name>A0A0V1END7_TRIPS</name>
<dbReference type="EMBL" id="JYDR01000020">
    <property type="protein sequence ID" value="KRY75192.1"/>
    <property type="molecule type" value="Genomic_DNA"/>
</dbReference>